<evidence type="ECO:0000313" key="5">
    <source>
        <dbReference type="Proteomes" id="UP000037729"/>
    </source>
</evidence>
<dbReference type="PATRIC" id="fig|1705562.3.peg.751"/>
<evidence type="ECO:0000256" key="2">
    <source>
        <dbReference type="SAM" id="MobiDB-lite"/>
    </source>
</evidence>
<proteinExistence type="predicted"/>
<dbReference type="AlphaFoldDB" id="A0A0N0BMS9"/>
<dbReference type="InterPro" id="IPR007527">
    <property type="entry name" value="Znf_SWIM"/>
</dbReference>
<name>A0A0N0BMS9_9EURY</name>
<evidence type="ECO:0000259" key="3">
    <source>
        <dbReference type="PROSITE" id="PS50966"/>
    </source>
</evidence>
<gene>
    <name evidence="4" type="ORF">AMS69_18520</name>
</gene>
<feature type="domain" description="SWIM-type" evidence="3">
    <location>
        <begin position="62"/>
        <end position="110"/>
    </location>
</feature>
<comment type="caution">
    <text evidence="4">The sequence shown here is derived from an EMBL/GenBank/DDBJ whole genome shotgun (WGS) entry which is preliminary data.</text>
</comment>
<reference evidence="4 5" key="1">
    <citation type="submission" date="2015-08" db="EMBL/GenBank/DDBJ databases">
        <title>Genomes of Isolates from Cabo Rojo, PR.</title>
        <authorList>
            <person name="Sanchez-Nieves R.L."/>
            <person name="Montalvo-Rodriguez R."/>
        </authorList>
    </citation>
    <scope>NUCLEOTIDE SEQUENCE [LARGE SCALE GENOMIC DNA]</scope>
    <source>
        <strain evidence="4 5">SL3</strain>
    </source>
</reference>
<dbReference type="PROSITE" id="PS50966">
    <property type="entry name" value="ZF_SWIM"/>
    <property type="match status" value="1"/>
</dbReference>
<sequence length="123" mass="13482">MKTAESPTTTSECSLPDQRVSRQPSGTRNLDFRQIRDERSATWNAALDATVEVTKGGRPDLFLVSVDDDCPANCSLAEHPNGTHAGWCSCEVFQATTVCPHLCVLRQYAALNKLDLPERTSDS</sequence>
<dbReference type="RefSeq" id="WP_053969509.1">
    <property type="nucleotide sequence ID" value="NZ_JAWJXX010000008.1"/>
</dbReference>
<dbReference type="GO" id="GO:0008270">
    <property type="term" value="F:zinc ion binding"/>
    <property type="evidence" value="ECO:0007669"/>
    <property type="project" value="UniProtKB-KW"/>
</dbReference>
<evidence type="ECO:0000313" key="4">
    <source>
        <dbReference type="EMBL" id="KOX91486.1"/>
    </source>
</evidence>
<dbReference type="OrthoDB" id="216891at2157"/>
<keyword evidence="5" id="KW-1185">Reference proteome</keyword>
<keyword evidence="1" id="KW-0863">Zinc-finger</keyword>
<evidence type="ECO:0000256" key="1">
    <source>
        <dbReference type="PROSITE-ProRule" id="PRU00325"/>
    </source>
</evidence>
<feature type="region of interest" description="Disordered" evidence="2">
    <location>
        <begin position="1"/>
        <end position="31"/>
    </location>
</feature>
<accession>A0A0N0BMS9</accession>
<keyword evidence="1" id="KW-0479">Metal-binding</keyword>
<organism evidence="4 5">
    <name type="scientific">Haloarcula rubripromontorii</name>
    <dbReference type="NCBI Taxonomy" id="1705562"/>
    <lineage>
        <taxon>Archaea</taxon>
        <taxon>Methanobacteriati</taxon>
        <taxon>Methanobacteriota</taxon>
        <taxon>Stenosarchaea group</taxon>
        <taxon>Halobacteria</taxon>
        <taxon>Halobacteriales</taxon>
        <taxon>Haloarculaceae</taxon>
        <taxon>Haloarcula</taxon>
    </lineage>
</organism>
<feature type="compositionally biased region" description="Polar residues" evidence="2">
    <location>
        <begin position="1"/>
        <end position="13"/>
    </location>
</feature>
<dbReference type="Proteomes" id="UP000037729">
    <property type="component" value="Unassembled WGS sequence"/>
</dbReference>
<keyword evidence="1" id="KW-0862">Zinc</keyword>
<dbReference type="EMBL" id="LIUF01000010">
    <property type="protein sequence ID" value="KOX91486.1"/>
    <property type="molecule type" value="Genomic_DNA"/>
</dbReference>
<protein>
    <recommendedName>
        <fullName evidence="3">SWIM-type domain-containing protein</fullName>
    </recommendedName>
</protein>
<dbReference type="STRING" id="1705562.AMS69_18520"/>